<proteinExistence type="predicted"/>
<dbReference type="RefSeq" id="WP_147848766.1">
    <property type="nucleotide sequence ID" value="NZ_VDUZ01000023.1"/>
</dbReference>
<evidence type="ECO:0000259" key="1">
    <source>
        <dbReference type="PROSITE" id="PS50125"/>
    </source>
</evidence>
<dbReference type="InterPro" id="IPR000073">
    <property type="entry name" value="AB_hydrolase_1"/>
</dbReference>
<dbReference type="Gene3D" id="3.30.70.1230">
    <property type="entry name" value="Nucleotide cyclase"/>
    <property type="match status" value="1"/>
</dbReference>
<evidence type="ECO:0000313" key="3">
    <source>
        <dbReference type="Proteomes" id="UP000321638"/>
    </source>
</evidence>
<dbReference type="GO" id="GO:0009190">
    <property type="term" value="P:cyclic nucleotide biosynthetic process"/>
    <property type="evidence" value="ECO:0007669"/>
    <property type="project" value="InterPro"/>
</dbReference>
<dbReference type="PRINTS" id="PR00111">
    <property type="entry name" value="ABHYDROLASE"/>
</dbReference>
<dbReference type="InterPro" id="IPR029787">
    <property type="entry name" value="Nucleotide_cyclase"/>
</dbReference>
<comment type="caution">
    <text evidence="2">The sequence shown here is derived from an EMBL/GenBank/DDBJ whole genome shotgun (WGS) entry which is preliminary data.</text>
</comment>
<reference evidence="2 3" key="1">
    <citation type="submission" date="2019-06" db="EMBL/GenBank/DDBJ databases">
        <title>New taxonomy in bacterial strain CC-CFT640, isolated from vineyard.</title>
        <authorList>
            <person name="Lin S.-Y."/>
            <person name="Tsai C.-F."/>
            <person name="Young C.-C."/>
        </authorList>
    </citation>
    <scope>NUCLEOTIDE SEQUENCE [LARGE SCALE GENOMIC DNA]</scope>
    <source>
        <strain evidence="2 3">CC-CFT640</strain>
    </source>
</reference>
<evidence type="ECO:0000313" key="2">
    <source>
        <dbReference type="EMBL" id="TXL73721.1"/>
    </source>
</evidence>
<dbReference type="Proteomes" id="UP000321638">
    <property type="component" value="Unassembled WGS sequence"/>
</dbReference>
<dbReference type="PANTHER" id="PTHR43433:SF8">
    <property type="entry name" value="BIFUNCTIONAL LIPASE_ADENYLATE CYCLASE LIPJ"/>
    <property type="match status" value="1"/>
</dbReference>
<dbReference type="PROSITE" id="PS50125">
    <property type="entry name" value="GUANYLATE_CYCLASE_2"/>
    <property type="match status" value="1"/>
</dbReference>
<dbReference type="Pfam" id="PF12146">
    <property type="entry name" value="Hydrolase_4"/>
    <property type="match status" value="1"/>
</dbReference>
<gene>
    <name evidence="2" type="ORF">FHP25_20150</name>
</gene>
<dbReference type="EMBL" id="VDUZ01000023">
    <property type="protein sequence ID" value="TXL73721.1"/>
    <property type="molecule type" value="Genomic_DNA"/>
</dbReference>
<dbReference type="SMART" id="SM00044">
    <property type="entry name" value="CYCc"/>
    <property type="match status" value="1"/>
</dbReference>
<dbReference type="Gene3D" id="3.40.50.1820">
    <property type="entry name" value="alpha/beta hydrolase"/>
    <property type="match status" value="1"/>
</dbReference>
<dbReference type="InterPro" id="IPR001054">
    <property type="entry name" value="A/G_cyclase"/>
</dbReference>
<dbReference type="CDD" id="cd07302">
    <property type="entry name" value="CHD"/>
    <property type="match status" value="1"/>
</dbReference>
<dbReference type="SUPFAM" id="SSF55073">
    <property type="entry name" value="Nucleotide cyclase"/>
    <property type="match status" value="1"/>
</dbReference>
<dbReference type="OrthoDB" id="27092at2"/>
<dbReference type="GO" id="GO:0004016">
    <property type="term" value="F:adenylate cyclase activity"/>
    <property type="evidence" value="ECO:0007669"/>
    <property type="project" value="UniProtKB-ARBA"/>
</dbReference>
<dbReference type="InterPro" id="IPR050471">
    <property type="entry name" value="AB_hydrolase"/>
</dbReference>
<dbReference type="SUPFAM" id="SSF53474">
    <property type="entry name" value="alpha/beta-Hydrolases"/>
    <property type="match status" value="1"/>
</dbReference>
<keyword evidence="3" id="KW-1185">Reference proteome</keyword>
<name>A0A5C8PIT1_9HYPH</name>
<dbReference type="Pfam" id="PF00211">
    <property type="entry name" value="Guanylate_cyc"/>
    <property type="match status" value="1"/>
</dbReference>
<dbReference type="InterPro" id="IPR029058">
    <property type="entry name" value="AB_hydrolase_fold"/>
</dbReference>
<dbReference type="AlphaFoldDB" id="A0A5C8PIT1"/>
<accession>A0A5C8PIT1</accession>
<feature type="domain" description="Guanylate cyclase" evidence="1">
    <location>
        <begin position="282"/>
        <end position="389"/>
    </location>
</feature>
<sequence length="441" mass="47675">MSGETRYAKSGDVHIAYQVTGNGPVDVLLAPGFVSHVEHAWEEPLQARALHAMASFSRLIRFDKRGTGLSDRSVGMPTMEERIDDIRAVLDAAGSQRAILAGVSEGGAMCAVFAATYPERVAALILYGAYAHAPSAVVSPETRAALEAAIHQNWGTGASLPQFSPSVGNDPEMRAWWAKFERLAASPAAVIALRRMNVEIDIRHILPTIRVPTLILHRTGDVRINVSEGRYLARTIPGAKLVELPGVDHHYWVGESGRLLDEVKAFLDVHSDPLESNRVLSTVLFTDIVDSTGKASLMGDTGWRATLEAHHEVVRQQLRRFRGREVKTLGDGFLAMFDGPARAVRCAQAIVGGMRPLDLTVRAGLHTGEVELMEADVGGIAVHVASRIAHRAEANQILTSNTVKDLVAGSGLRFRDLGAMSFDGLDDPVRLYQAEPLALAA</sequence>
<dbReference type="GO" id="GO:0035556">
    <property type="term" value="P:intracellular signal transduction"/>
    <property type="evidence" value="ECO:0007669"/>
    <property type="project" value="InterPro"/>
</dbReference>
<protein>
    <submittedName>
        <fullName evidence="2">Adenylate/guanylate cyclase domain-containing protein</fullName>
    </submittedName>
</protein>
<dbReference type="InterPro" id="IPR022742">
    <property type="entry name" value="Hydrolase_4"/>
</dbReference>
<organism evidence="2 3">
    <name type="scientific">Vineibacter terrae</name>
    <dbReference type="NCBI Taxonomy" id="2586908"/>
    <lineage>
        <taxon>Bacteria</taxon>
        <taxon>Pseudomonadati</taxon>
        <taxon>Pseudomonadota</taxon>
        <taxon>Alphaproteobacteria</taxon>
        <taxon>Hyphomicrobiales</taxon>
        <taxon>Vineibacter</taxon>
    </lineage>
</organism>
<dbReference type="PANTHER" id="PTHR43433">
    <property type="entry name" value="HYDROLASE, ALPHA/BETA FOLD FAMILY PROTEIN"/>
    <property type="match status" value="1"/>
</dbReference>